<dbReference type="OrthoDB" id="7822574at2759"/>
<dbReference type="AlphaFoldDB" id="A0A6P4J976"/>
<dbReference type="Proteomes" id="UP001652661">
    <property type="component" value="Chromosome 3L"/>
</dbReference>
<evidence type="ECO:0000313" key="2">
    <source>
        <dbReference type="RefSeq" id="XP_017038027.1"/>
    </source>
</evidence>
<dbReference type="RefSeq" id="XP_017038027.1">
    <property type="nucleotide sequence ID" value="XM_017182538.1"/>
</dbReference>
<keyword evidence="1" id="KW-1185">Reference proteome</keyword>
<gene>
    <name evidence="2" type="primary">LOC108085790</name>
</gene>
<reference evidence="2" key="1">
    <citation type="submission" date="2025-08" db="UniProtKB">
        <authorList>
            <consortium name="RefSeq"/>
        </authorList>
    </citation>
    <scope>IDENTIFICATION</scope>
    <source>
        <strain evidence="2">14028-0561.14</strain>
        <tissue evidence="2">Whole fly</tissue>
    </source>
</reference>
<proteinExistence type="predicted"/>
<organism evidence="1 2">
    <name type="scientific">Drosophila kikkawai</name>
    <name type="common">Fruit fly</name>
    <dbReference type="NCBI Taxonomy" id="30033"/>
    <lineage>
        <taxon>Eukaryota</taxon>
        <taxon>Metazoa</taxon>
        <taxon>Ecdysozoa</taxon>
        <taxon>Arthropoda</taxon>
        <taxon>Hexapoda</taxon>
        <taxon>Insecta</taxon>
        <taxon>Pterygota</taxon>
        <taxon>Neoptera</taxon>
        <taxon>Endopterygota</taxon>
        <taxon>Diptera</taxon>
        <taxon>Brachycera</taxon>
        <taxon>Muscomorpha</taxon>
        <taxon>Ephydroidea</taxon>
        <taxon>Drosophilidae</taxon>
        <taxon>Drosophila</taxon>
        <taxon>Sophophora</taxon>
    </lineage>
</organism>
<sequence length="94" mass="10218">MHSLAKSKSTRVGQPPLFTHFDATFALCCQRNNETICSSVDICISQWSRGRICLRFSAPPPHQNAQVECAKDFAMDPATSTTSQGLNSATRAAT</sequence>
<name>A0A6P4J976_DROKI</name>
<protein>
    <submittedName>
        <fullName evidence="2">LOW QUALITY PROTEIN: uncharacterized protein</fullName>
    </submittedName>
</protein>
<accession>A0A6P4J976</accession>
<evidence type="ECO:0000313" key="1">
    <source>
        <dbReference type="Proteomes" id="UP001652661"/>
    </source>
</evidence>
<dbReference type="GeneID" id="108085790"/>